<evidence type="ECO:0000256" key="4">
    <source>
        <dbReference type="ARBA" id="ARBA00022729"/>
    </source>
</evidence>
<protein>
    <submittedName>
        <fullName evidence="13">Exopolygalacturonase</fullName>
    </submittedName>
</protein>
<dbReference type="Pfam" id="PF00295">
    <property type="entry name" value="Glyco_hydro_28"/>
    <property type="match status" value="1"/>
</dbReference>
<evidence type="ECO:0000313" key="14">
    <source>
        <dbReference type="Proteomes" id="UP000053815"/>
    </source>
</evidence>
<keyword evidence="5" id="KW-0677">Repeat</keyword>
<keyword evidence="10" id="KW-0961">Cell wall biogenesis/degradation</keyword>
<feature type="chain" id="PRO_5002200016" evidence="12">
    <location>
        <begin position="24"/>
        <end position="390"/>
    </location>
</feature>
<keyword evidence="14" id="KW-1185">Reference proteome</keyword>
<dbReference type="GO" id="GO:0046576">
    <property type="term" value="F:rhamnogalacturonan alpha-L-rhamnopyranosyl-(1-&gt;4)-alpha-D-galactopyranosyluronide lyase activity"/>
    <property type="evidence" value="ECO:0007669"/>
    <property type="project" value="UniProtKB-ARBA"/>
</dbReference>
<dbReference type="GO" id="GO:0071555">
    <property type="term" value="P:cell wall organization"/>
    <property type="evidence" value="ECO:0007669"/>
    <property type="project" value="UniProtKB-KW"/>
</dbReference>
<dbReference type="Gene3D" id="2.160.20.10">
    <property type="entry name" value="Single-stranded right-handed beta-helix, Pectin lyase-like"/>
    <property type="match status" value="1"/>
</dbReference>
<evidence type="ECO:0000256" key="12">
    <source>
        <dbReference type="SAM" id="SignalP"/>
    </source>
</evidence>
<dbReference type="EMBL" id="DF836390">
    <property type="protein sequence ID" value="GAN05773.1"/>
    <property type="molecule type" value="Genomic_DNA"/>
</dbReference>
<keyword evidence="8" id="KW-0325">Glycoprotein</keyword>
<accession>A0A0C9MUN1</accession>
<dbReference type="InterPro" id="IPR006626">
    <property type="entry name" value="PbH1"/>
</dbReference>
<feature type="signal peptide" evidence="12">
    <location>
        <begin position="1"/>
        <end position="23"/>
    </location>
</feature>
<keyword evidence="4 12" id="KW-0732">Signal</keyword>
<comment type="similarity">
    <text evidence="2 11">Belongs to the glycosyl hydrolase 28 family.</text>
</comment>
<comment type="subcellular location">
    <subcellularLocation>
        <location evidence="1">Secreted</location>
    </subcellularLocation>
</comment>
<sequence>MVYIPSIASSLALLTLAASFAQAATTCTVAKDAKDDATTITAAFNACKNGGTVVFTKGQTYNLKSLVSISGLKNVNVQFYGTVNLPAYNTKFDGESSYFFIKGDNIHWDGKNLGSFVGGGQDWWNAQDKKAPSVFRITATASSFVGFKISQSPRAHLGVTSSDDVLLQDITLHSVSGNSNLPKNTQVLYTIFDALDISNSKNIVVQNSDFTVGDDCLAINGNVSNVTLSDVTCTNGHGFSVGSLGKGGETDVVKDITVQNSACINCQNGVRIKTWPGGKGSVSNVKFKNVDLSNVENAVLITTHYCDNNQMSYCNGKDDASLTISDVNISGLTGSMSGSNPIVSINCSTNTPCSDFTLSGITISKNSKTKANVCTNLKGSSSISYSLNPP</sequence>
<dbReference type="InterPro" id="IPR011050">
    <property type="entry name" value="Pectin_lyase_fold/virulence"/>
</dbReference>
<dbReference type="InterPro" id="IPR012334">
    <property type="entry name" value="Pectin_lyas_fold"/>
</dbReference>
<evidence type="ECO:0000256" key="6">
    <source>
        <dbReference type="ARBA" id="ARBA00022801"/>
    </source>
</evidence>
<dbReference type="Proteomes" id="UP000053815">
    <property type="component" value="Unassembled WGS sequence"/>
</dbReference>
<name>A0A0C9MUN1_9FUNG</name>
<keyword evidence="3" id="KW-0964">Secreted</keyword>
<reference evidence="13" key="1">
    <citation type="submission" date="2014-09" db="EMBL/GenBank/DDBJ databases">
        <title>Draft genome sequence of an oleaginous Mucoromycotina fungus Mucor ambiguus NBRC6742.</title>
        <authorList>
            <person name="Takeda I."/>
            <person name="Yamane N."/>
            <person name="Morita T."/>
            <person name="Tamano K."/>
            <person name="Machida M."/>
            <person name="Baker S."/>
            <person name="Koike H."/>
        </authorList>
    </citation>
    <scope>NUCLEOTIDE SEQUENCE</scope>
    <source>
        <strain evidence="13">NBRC 6742</strain>
    </source>
</reference>
<evidence type="ECO:0000256" key="5">
    <source>
        <dbReference type="ARBA" id="ARBA00022737"/>
    </source>
</evidence>
<dbReference type="PANTHER" id="PTHR31736:SF19">
    <property type="entry name" value="PECTIN LYASE SUPERFAMILY PROTEIN-RELATED"/>
    <property type="match status" value="1"/>
</dbReference>
<evidence type="ECO:0000313" key="13">
    <source>
        <dbReference type="EMBL" id="GAN05773.1"/>
    </source>
</evidence>
<dbReference type="GO" id="GO:0005576">
    <property type="term" value="C:extracellular region"/>
    <property type="evidence" value="ECO:0007669"/>
    <property type="project" value="UniProtKB-SubCell"/>
</dbReference>
<keyword evidence="9 11" id="KW-0326">Glycosidase</keyword>
<evidence type="ECO:0000256" key="9">
    <source>
        <dbReference type="ARBA" id="ARBA00023295"/>
    </source>
</evidence>
<gene>
    <name evidence="13" type="ORF">MAM1_0101d05248</name>
</gene>
<evidence type="ECO:0000256" key="3">
    <source>
        <dbReference type="ARBA" id="ARBA00022525"/>
    </source>
</evidence>
<keyword evidence="6 11" id="KW-0378">Hydrolase</keyword>
<evidence type="ECO:0000256" key="10">
    <source>
        <dbReference type="ARBA" id="ARBA00023316"/>
    </source>
</evidence>
<dbReference type="GO" id="GO:0045490">
    <property type="term" value="P:pectin catabolic process"/>
    <property type="evidence" value="ECO:0007669"/>
    <property type="project" value="UniProtKB-ARBA"/>
</dbReference>
<evidence type="ECO:0000256" key="1">
    <source>
        <dbReference type="ARBA" id="ARBA00004613"/>
    </source>
</evidence>
<evidence type="ECO:0000256" key="11">
    <source>
        <dbReference type="RuleBase" id="RU361169"/>
    </source>
</evidence>
<dbReference type="InterPro" id="IPR000743">
    <property type="entry name" value="Glyco_hydro_28"/>
</dbReference>
<evidence type="ECO:0000256" key="7">
    <source>
        <dbReference type="ARBA" id="ARBA00023157"/>
    </source>
</evidence>
<evidence type="ECO:0000256" key="8">
    <source>
        <dbReference type="ARBA" id="ARBA00023180"/>
    </source>
</evidence>
<dbReference type="PANTHER" id="PTHR31736">
    <property type="match status" value="1"/>
</dbReference>
<keyword evidence="7" id="KW-1015">Disulfide bond</keyword>
<proteinExistence type="inferred from homology"/>
<dbReference type="STRING" id="91626.A0A0C9MUN1"/>
<dbReference type="AlphaFoldDB" id="A0A0C9MUN1"/>
<organism evidence="13">
    <name type="scientific">Mucor ambiguus</name>
    <dbReference type="NCBI Taxonomy" id="91626"/>
    <lineage>
        <taxon>Eukaryota</taxon>
        <taxon>Fungi</taxon>
        <taxon>Fungi incertae sedis</taxon>
        <taxon>Mucoromycota</taxon>
        <taxon>Mucoromycotina</taxon>
        <taxon>Mucoromycetes</taxon>
        <taxon>Mucorales</taxon>
        <taxon>Mucorineae</taxon>
        <taxon>Mucoraceae</taxon>
        <taxon>Mucor</taxon>
    </lineage>
</organism>
<dbReference type="SUPFAM" id="SSF51126">
    <property type="entry name" value="Pectin lyase-like"/>
    <property type="match status" value="1"/>
</dbReference>
<evidence type="ECO:0000256" key="2">
    <source>
        <dbReference type="ARBA" id="ARBA00008834"/>
    </source>
</evidence>
<dbReference type="GO" id="GO:0004650">
    <property type="term" value="F:polygalacturonase activity"/>
    <property type="evidence" value="ECO:0007669"/>
    <property type="project" value="InterPro"/>
</dbReference>
<dbReference type="SMART" id="SM00710">
    <property type="entry name" value="PbH1"/>
    <property type="match status" value="6"/>
</dbReference>
<dbReference type="OrthoDB" id="187139at2759"/>